<reference evidence="7 8" key="1">
    <citation type="journal article" date="2012" name="J. Bacteriol.">
        <title>Genome sequence of Sphingobium indicum B90A, a hexachlorocyclohexane-degrading bacterium.</title>
        <authorList>
            <person name="Anand S."/>
            <person name="Sangwan N."/>
            <person name="Lata P."/>
            <person name="Kaur J."/>
            <person name="Dua A."/>
            <person name="Singh A.K."/>
            <person name="Verma M."/>
            <person name="Kaur J."/>
            <person name="Khurana J.P."/>
            <person name="Khurana P."/>
            <person name="Mathur S."/>
            <person name="Lal R."/>
        </authorList>
    </citation>
    <scope>NUCLEOTIDE SEQUENCE [LARGE SCALE GENOMIC DNA]</scope>
    <source>
        <strain evidence="8">DSM 16412 / CCM 7286 / MTCC 6364 / B90A</strain>
    </source>
</reference>
<dbReference type="GO" id="GO:0016020">
    <property type="term" value="C:membrane"/>
    <property type="evidence" value="ECO:0007669"/>
    <property type="project" value="GOC"/>
</dbReference>
<keyword evidence="2" id="KW-0997">Cell inner membrane</keyword>
<dbReference type="GO" id="GO:0046872">
    <property type="term" value="F:metal ion binding"/>
    <property type="evidence" value="ECO:0007669"/>
    <property type="project" value="UniProtKB-KW"/>
</dbReference>
<dbReference type="GO" id="GO:0008758">
    <property type="term" value="F:UDP-2,3-diacylglucosamine hydrolase activity"/>
    <property type="evidence" value="ECO:0007669"/>
    <property type="project" value="TreeGrafter"/>
</dbReference>
<dbReference type="RefSeq" id="WP_007684059.1">
    <property type="nucleotide sequence ID" value="NZ_CP013070.1"/>
</dbReference>
<evidence type="ECO:0000313" key="7">
    <source>
        <dbReference type="EMBL" id="APL94451.1"/>
    </source>
</evidence>
<evidence type="ECO:0000256" key="3">
    <source>
        <dbReference type="ARBA" id="ARBA00022723"/>
    </source>
</evidence>
<dbReference type="InterPro" id="IPR004843">
    <property type="entry name" value="Calcineurin-like_PHP"/>
</dbReference>
<evidence type="ECO:0000259" key="6">
    <source>
        <dbReference type="Pfam" id="PF00149"/>
    </source>
</evidence>
<name>A0A1L5BNG6_SPHIB</name>
<keyword evidence="5" id="KW-0464">Manganese</keyword>
<dbReference type="GO" id="GO:0009245">
    <property type="term" value="P:lipid A biosynthetic process"/>
    <property type="evidence" value="ECO:0007669"/>
    <property type="project" value="TreeGrafter"/>
</dbReference>
<dbReference type="EMBL" id="CP013070">
    <property type="protein sequence ID" value="APL94451.1"/>
    <property type="molecule type" value="Genomic_DNA"/>
</dbReference>
<evidence type="ECO:0000256" key="5">
    <source>
        <dbReference type="ARBA" id="ARBA00023211"/>
    </source>
</evidence>
<dbReference type="SUPFAM" id="SSF56300">
    <property type="entry name" value="Metallo-dependent phosphatases"/>
    <property type="match status" value="1"/>
</dbReference>
<feature type="domain" description="Calcineurin-like phosphoesterase" evidence="6">
    <location>
        <begin position="34"/>
        <end position="233"/>
    </location>
</feature>
<evidence type="ECO:0000256" key="1">
    <source>
        <dbReference type="ARBA" id="ARBA00022475"/>
    </source>
</evidence>
<keyword evidence="4" id="KW-0472">Membrane</keyword>
<dbReference type="Pfam" id="PF00149">
    <property type="entry name" value="Metallophos"/>
    <property type="match status" value="1"/>
</dbReference>
<accession>A0A1L5BNG6</accession>
<dbReference type="InterPro" id="IPR043461">
    <property type="entry name" value="LpxH-like"/>
</dbReference>
<dbReference type="PANTHER" id="PTHR34990:SF2">
    <property type="entry name" value="BLL8164 PROTEIN"/>
    <property type="match status" value="1"/>
</dbReference>
<organism evidence="7 8">
    <name type="scientific">Sphingobium indicum (strain DSM 16412 / CCM 7286 / MTCC 6364 / B90A)</name>
    <dbReference type="NCBI Taxonomy" id="861109"/>
    <lineage>
        <taxon>Bacteria</taxon>
        <taxon>Pseudomonadati</taxon>
        <taxon>Pseudomonadota</taxon>
        <taxon>Alphaproteobacteria</taxon>
        <taxon>Sphingomonadales</taxon>
        <taxon>Sphingomonadaceae</taxon>
        <taxon>Sphingobium</taxon>
    </lineage>
</organism>
<dbReference type="AlphaFoldDB" id="A0A1L5BNG6"/>
<gene>
    <name evidence="7" type="ORF">SIDU_08040</name>
</gene>
<evidence type="ECO:0000256" key="4">
    <source>
        <dbReference type="ARBA" id="ARBA00023136"/>
    </source>
</evidence>
<evidence type="ECO:0000256" key="2">
    <source>
        <dbReference type="ARBA" id="ARBA00022519"/>
    </source>
</evidence>
<keyword evidence="1" id="KW-1003">Cell membrane</keyword>
<dbReference type="CDD" id="cd07398">
    <property type="entry name" value="MPP_YbbF-LpxH"/>
    <property type="match status" value="1"/>
</dbReference>
<keyword evidence="7" id="KW-0378">Hydrolase</keyword>
<sequence>MNAVTRLPFLAELDDGADDRFAIPEREGTRRRYRTIWISDIHLGTRGCNAGMLIDFLDSVDSDTMYLVGDIIDGWRLKRRFYWPAAHNDVIWRLMKRARRGARVVYIPGNHDEMFRQFTGLSFGGVEIRRKAIHETADGRKLLVLHGDEFDAIMLAHRWLAFVGDAAYAMLMRVNVVVNAARRRMGLPYWSLSKMAKHKVKNAVEFISRFEEVVAHEAGSRGVDGVVCGHIHNAEIREIAGVQYYNDGDWVEGCTALVEHFDGRMEVLHWAEEIARRAAGEPSRIAA</sequence>
<dbReference type="Gene3D" id="3.60.21.10">
    <property type="match status" value="1"/>
</dbReference>
<dbReference type="Proteomes" id="UP000004550">
    <property type="component" value="Chromosome"/>
</dbReference>
<dbReference type="InterPro" id="IPR029052">
    <property type="entry name" value="Metallo-depent_PP-like"/>
</dbReference>
<proteinExistence type="predicted"/>
<evidence type="ECO:0000313" key="8">
    <source>
        <dbReference type="Proteomes" id="UP000004550"/>
    </source>
</evidence>
<dbReference type="KEGG" id="sinb:SIDU_08040"/>
<keyword evidence="3" id="KW-0479">Metal-binding</keyword>
<protein>
    <submittedName>
        <fullName evidence="7">UDP-2,3-diacylglucosamine hydrolase</fullName>
    </submittedName>
</protein>
<dbReference type="PANTHER" id="PTHR34990">
    <property type="entry name" value="UDP-2,3-DIACYLGLUCOSAMINE HYDROLASE-RELATED"/>
    <property type="match status" value="1"/>
</dbReference>